<feature type="transmembrane region" description="Helical" evidence="8">
    <location>
        <begin position="233"/>
        <end position="252"/>
    </location>
</feature>
<protein>
    <submittedName>
        <fullName evidence="10">ABC-2 type transport system permease protein</fullName>
    </submittedName>
</protein>
<evidence type="ECO:0000313" key="10">
    <source>
        <dbReference type="EMBL" id="SHO43551.1"/>
    </source>
</evidence>
<dbReference type="InterPro" id="IPR047817">
    <property type="entry name" value="ABC2_TM_bact-type"/>
</dbReference>
<feature type="transmembrane region" description="Helical" evidence="8">
    <location>
        <begin position="27"/>
        <end position="46"/>
    </location>
</feature>
<dbReference type="PANTHER" id="PTHR30294">
    <property type="entry name" value="MEMBRANE COMPONENT OF ABC TRANSPORTER YHHJ-RELATED"/>
    <property type="match status" value="1"/>
</dbReference>
<dbReference type="GO" id="GO:0140359">
    <property type="term" value="F:ABC-type transporter activity"/>
    <property type="evidence" value="ECO:0007669"/>
    <property type="project" value="InterPro"/>
</dbReference>
<dbReference type="GO" id="GO:0005886">
    <property type="term" value="C:plasma membrane"/>
    <property type="evidence" value="ECO:0007669"/>
    <property type="project" value="UniProtKB-SubCell"/>
</dbReference>
<proteinExistence type="inferred from homology"/>
<dbReference type="STRING" id="1121416.SAMN02745220_00415"/>
<sequence length="374" mass="41623">MKAFLLRILAIVQKEFMMVLKDKKSRFVIIGPPLIQFFVFGYAATYDLQDVRYAVFDESRTTLSRQLLAHVDGSGIFRLTGYLQDQHQLTEIIDNQGARLAIHISPEFDNALQNGRPATVQVIADGRNPNVALIAMGYFSSMVEQFNRELVEQGIVTATDPGLRLDDRAWFNENLRSRWFIVSALGGIISMVVVMILTSLSVAREREFGTFDQLLVAPFTPGEILIGKSLPGIVFGLMDALLFATGAIYWFGVPFRGTIAALVLSLLAFIITMVGVGLLVSSLAMTMQQGLLGSFLFIMPAVTLSGFATPVENMPYWLQYADLLNPVRYVIIALRNIFLEGANTAMVWPQLWPLLLMACVTLPLAAWLFRNRSV</sequence>
<comment type="similarity">
    <text evidence="2">Belongs to the ABC-2 integral membrane protein family.</text>
</comment>
<evidence type="ECO:0000256" key="6">
    <source>
        <dbReference type="ARBA" id="ARBA00022989"/>
    </source>
</evidence>
<evidence type="ECO:0000256" key="4">
    <source>
        <dbReference type="ARBA" id="ARBA00022475"/>
    </source>
</evidence>
<dbReference type="PROSITE" id="PS51012">
    <property type="entry name" value="ABC_TM2"/>
    <property type="match status" value="1"/>
</dbReference>
<evidence type="ECO:0000256" key="2">
    <source>
        <dbReference type="ARBA" id="ARBA00007783"/>
    </source>
</evidence>
<evidence type="ECO:0000256" key="1">
    <source>
        <dbReference type="ARBA" id="ARBA00004651"/>
    </source>
</evidence>
<feature type="transmembrane region" description="Helical" evidence="8">
    <location>
        <begin position="179"/>
        <end position="203"/>
    </location>
</feature>
<dbReference type="Pfam" id="PF12698">
    <property type="entry name" value="ABC2_membrane_3"/>
    <property type="match status" value="1"/>
</dbReference>
<dbReference type="EMBL" id="FRFE01000002">
    <property type="protein sequence ID" value="SHO43551.1"/>
    <property type="molecule type" value="Genomic_DNA"/>
</dbReference>
<feature type="transmembrane region" description="Helical" evidence="8">
    <location>
        <begin position="291"/>
        <end position="308"/>
    </location>
</feature>
<keyword evidence="5 8" id="KW-0812">Transmembrane</keyword>
<dbReference type="InterPro" id="IPR013525">
    <property type="entry name" value="ABC2_TM"/>
</dbReference>
<evidence type="ECO:0000256" key="3">
    <source>
        <dbReference type="ARBA" id="ARBA00022448"/>
    </source>
</evidence>
<evidence type="ECO:0000259" key="9">
    <source>
        <dbReference type="PROSITE" id="PS51012"/>
    </source>
</evidence>
<organism evidence="10 11">
    <name type="scientific">Desulfopila aestuarii DSM 18488</name>
    <dbReference type="NCBI Taxonomy" id="1121416"/>
    <lineage>
        <taxon>Bacteria</taxon>
        <taxon>Pseudomonadati</taxon>
        <taxon>Thermodesulfobacteriota</taxon>
        <taxon>Desulfobulbia</taxon>
        <taxon>Desulfobulbales</taxon>
        <taxon>Desulfocapsaceae</taxon>
        <taxon>Desulfopila</taxon>
    </lineage>
</organism>
<feature type="transmembrane region" description="Helical" evidence="8">
    <location>
        <begin position="258"/>
        <end position="279"/>
    </location>
</feature>
<keyword evidence="6 8" id="KW-1133">Transmembrane helix</keyword>
<dbReference type="InterPro" id="IPR051449">
    <property type="entry name" value="ABC-2_transporter_component"/>
</dbReference>
<keyword evidence="4" id="KW-1003">Cell membrane</keyword>
<dbReference type="OrthoDB" id="9808686at2"/>
<evidence type="ECO:0000256" key="8">
    <source>
        <dbReference type="SAM" id="Phobius"/>
    </source>
</evidence>
<evidence type="ECO:0000313" key="11">
    <source>
        <dbReference type="Proteomes" id="UP000184603"/>
    </source>
</evidence>
<dbReference type="PANTHER" id="PTHR30294:SF44">
    <property type="entry name" value="MULTIDRUG ABC TRANSPORTER PERMEASE YBHR-RELATED"/>
    <property type="match status" value="1"/>
</dbReference>
<gene>
    <name evidence="10" type="ORF">SAMN02745220_00415</name>
</gene>
<dbReference type="Gene3D" id="3.40.1710.10">
    <property type="entry name" value="abc type-2 transporter like domain"/>
    <property type="match status" value="1"/>
</dbReference>
<evidence type="ECO:0000256" key="5">
    <source>
        <dbReference type="ARBA" id="ARBA00022692"/>
    </source>
</evidence>
<keyword evidence="11" id="KW-1185">Reference proteome</keyword>
<dbReference type="RefSeq" id="WP_073611793.1">
    <property type="nucleotide sequence ID" value="NZ_FRFE01000002.1"/>
</dbReference>
<dbReference type="AlphaFoldDB" id="A0A1M7XXB2"/>
<dbReference type="Proteomes" id="UP000184603">
    <property type="component" value="Unassembled WGS sequence"/>
</dbReference>
<evidence type="ECO:0000256" key="7">
    <source>
        <dbReference type="ARBA" id="ARBA00023136"/>
    </source>
</evidence>
<name>A0A1M7XXB2_9BACT</name>
<accession>A0A1M7XXB2</accession>
<keyword evidence="3" id="KW-0813">Transport</keyword>
<feature type="transmembrane region" description="Helical" evidence="8">
    <location>
        <begin position="351"/>
        <end position="369"/>
    </location>
</feature>
<comment type="subcellular location">
    <subcellularLocation>
        <location evidence="1">Cell membrane</location>
        <topology evidence="1">Multi-pass membrane protein</topology>
    </subcellularLocation>
</comment>
<feature type="domain" description="ABC transmembrane type-2" evidence="9">
    <location>
        <begin position="136"/>
        <end position="372"/>
    </location>
</feature>
<reference evidence="10 11" key="1">
    <citation type="submission" date="2016-12" db="EMBL/GenBank/DDBJ databases">
        <authorList>
            <person name="Song W.-J."/>
            <person name="Kurnit D.M."/>
        </authorList>
    </citation>
    <scope>NUCLEOTIDE SEQUENCE [LARGE SCALE GENOMIC DNA]</scope>
    <source>
        <strain evidence="10 11">DSM 18488</strain>
    </source>
</reference>
<keyword evidence="7 8" id="KW-0472">Membrane</keyword>